<evidence type="ECO:0000256" key="2">
    <source>
        <dbReference type="SAM" id="MobiDB-lite"/>
    </source>
</evidence>
<name>A0A329SPD3_9STRA</name>
<keyword evidence="1" id="KW-0862">Zinc</keyword>
<dbReference type="PROSITE" id="PS50966">
    <property type="entry name" value="ZF_SWIM"/>
    <property type="match status" value="1"/>
</dbReference>
<proteinExistence type="predicted"/>
<gene>
    <name evidence="4" type="ORF">PC110_g6165</name>
</gene>
<dbReference type="Pfam" id="PF21056">
    <property type="entry name" value="ZSWIM1-3_RNaseH-like"/>
    <property type="match status" value="1"/>
</dbReference>
<sequence>MYATLGIEQDDDGDEDFIYDVDFARREEREEEEAEKLPSDFVKSPKAARIAGSQRKQKGASAKRRKNSQSIDAKVAFQVMVAGVDEEVATTLATSEYRPRKITSKHLEELESMGNQYDEVVNIVPAFGESREFESWDDFDKAFREYKRKNNLKFRIRSSETTERFNSLVATTTTGSGFPVGDFVGLNELTAIISTILEYFKEKNLRWSEVTTVIIDKDFVERRVLERVFPNAKILLCQFHAISYWKKVVKRPVYRLKIAQQEEMLKLMTKLLYSPTQDMYDAGYDALKEYCISNKKQDFFAYFEKNWNGCQNMWSNFSRGKHFTAGNTTTNRIESNWNQLKMLLGHKTRIDKTIAGLLQHQMAITQQIVAAIGQQHSTSRVPKTVPRFLRAVASRLSTNILEKVKNEWERFMTLMEAVSCKRRSKNSMMWKVYWANQTFQCDDVEWTCNCLFYKSNHLLCRHLMFVAHNGHGFQALPAISVDERWNTFEALKMKGALASAANSLQPIVRISKIKLPKIRLIQDNDEEPTTTGPDTRSRSSTFVFGATNVRNRLCFHLQRYSYAKAMLEPLLEHFSNLSSGDFYRELYAWKETVEVGLQRAESISIQTEECVDADGEYEGDSILDPAYAMETAKLMDALESADRGCLTDQSSDDDEVPPTQQAEVHQELPLQGGTLDASTESATQAKLRKTKREEDEIREAPLTASAVTAVAPVRQVDMISVPKPKSRGRSRVMPKQLRQTKLTKESDRLSVHMYPSGLTVRLDQLVMWAQNTPNLKNVHETMDKYPVQLEDAYLRARTIECQ</sequence>
<evidence type="ECO:0000256" key="1">
    <source>
        <dbReference type="PROSITE-ProRule" id="PRU00325"/>
    </source>
</evidence>
<organism evidence="4 5">
    <name type="scientific">Phytophthora cactorum</name>
    <dbReference type="NCBI Taxonomy" id="29920"/>
    <lineage>
        <taxon>Eukaryota</taxon>
        <taxon>Sar</taxon>
        <taxon>Stramenopiles</taxon>
        <taxon>Oomycota</taxon>
        <taxon>Peronosporomycetes</taxon>
        <taxon>Peronosporales</taxon>
        <taxon>Peronosporaceae</taxon>
        <taxon>Phytophthora</taxon>
    </lineage>
</organism>
<evidence type="ECO:0000313" key="4">
    <source>
        <dbReference type="EMBL" id="RAW37568.1"/>
    </source>
</evidence>
<dbReference type="InterPro" id="IPR007527">
    <property type="entry name" value="Znf_SWIM"/>
</dbReference>
<dbReference type="Pfam" id="PF04434">
    <property type="entry name" value="SWIM"/>
    <property type="match status" value="1"/>
</dbReference>
<dbReference type="Proteomes" id="UP000251314">
    <property type="component" value="Unassembled WGS sequence"/>
</dbReference>
<protein>
    <recommendedName>
        <fullName evidence="3">SWIM-type domain-containing protein</fullName>
    </recommendedName>
</protein>
<evidence type="ECO:0000259" key="3">
    <source>
        <dbReference type="PROSITE" id="PS50966"/>
    </source>
</evidence>
<dbReference type="AlphaFoldDB" id="A0A329SPD3"/>
<feature type="region of interest" description="Disordered" evidence="2">
    <location>
        <begin position="671"/>
        <end position="692"/>
    </location>
</feature>
<dbReference type="InterPro" id="IPR048324">
    <property type="entry name" value="ZSWIM1-3_RNaseH-like"/>
</dbReference>
<dbReference type="EMBL" id="MJFZ01000109">
    <property type="protein sequence ID" value="RAW37568.1"/>
    <property type="molecule type" value="Genomic_DNA"/>
</dbReference>
<feature type="compositionally biased region" description="Basic residues" evidence="2">
    <location>
        <begin position="55"/>
        <end position="67"/>
    </location>
</feature>
<keyword evidence="1" id="KW-0479">Metal-binding</keyword>
<dbReference type="VEuPathDB" id="FungiDB:PC110_g6165"/>
<reference evidence="4 5" key="1">
    <citation type="submission" date="2018-01" db="EMBL/GenBank/DDBJ databases">
        <title>Draft genome of the strawberry crown rot pathogen Phytophthora cactorum.</title>
        <authorList>
            <person name="Armitage A.D."/>
            <person name="Lysoe E."/>
            <person name="Nellist C.F."/>
            <person name="Harrison R.J."/>
            <person name="Brurberg M.B."/>
        </authorList>
    </citation>
    <scope>NUCLEOTIDE SEQUENCE [LARGE SCALE GENOMIC DNA]</scope>
    <source>
        <strain evidence="4 5">10300</strain>
    </source>
</reference>
<dbReference type="GO" id="GO:0008270">
    <property type="term" value="F:zinc ion binding"/>
    <property type="evidence" value="ECO:0007669"/>
    <property type="project" value="UniProtKB-KW"/>
</dbReference>
<dbReference type="PANTHER" id="PTHR31569:SF4">
    <property type="entry name" value="SWIM-TYPE DOMAIN-CONTAINING PROTEIN"/>
    <property type="match status" value="1"/>
</dbReference>
<dbReference type="PANTHER" id="PTHR31569">
    <property type="entry name" value="SWIM-TYPE DOMAIN-CONTAINING PROTEIN"/>
    <property type="match status" value="1"/>
</dbReference>
<feature type="region of interest" description="Disordered" evidence="2">
    <location>
        <begin position="28"/>
        <end position="67"/>
    </location>
</feature>
<comment type="caution">
    <text evidence="4">The sequence shown here is derived from an EMBL/GenBank/DDBJ whole genome shotgun (WGS) entry which is preliminary data.</text>
</comment>
<accession>A0A329SPD3</accession>
<dbReference type="InterPro" id="IPR052579">
    <property type="entry name" value="Zinc_finger_SWIM"/>
</dbReference>
<evidence type="ECO:0000313" key="5">
    <source>
        <dbReference type="Proteomes" id="UP000251314"/>
    </source>
</evidence>
<keyword evidence="5" id="KW-1185">Reference proteome</keyword>
<feature type="domain" description="SWIM-type" evidence="3">
    <location>
        <begin position="433"/>
        <end position="471"/>
    </location>
</feature>
<feature type="region of interest" description="Disordered" evidence="2">
    <location>
        <begin position="643"/>
        <end position="662"/>
    </location>
</feature>
<dbReference type="OrthoDB" id="129454at2759"/>
<keyword evidence="1" id="KW-0863">Zinc-finger</keyword>